<reference evidence="3" key="1">
    <citation type="submission" date="2016-10" db="EMBL/GenBank/DDBJ databases">
        <authorList>
            <person name="Varghese N."/>
            <person name="Submissions S."/>
        </authorList>
    </citation>
    <scope>NUCLEOTIDE SEQUENCE [LARGE SCALE GENOMIC DNA]</scope>
    <source>
        <strain evidence="3">CGMCC 1.7062</strain>
    </source>
</reference>
<dbReference type="AlphaFoldDB" id="A0A1H5RTV2"/>
<keyword evidence="3" id="KW-1185">Reference proteome</keyword>
<feature type="signal peptide" evidence="1">
    <location>
        <begin position="1"/>
        <end position="20"/>
    </location>
</feature>
<dbReference type="Proteomes" id="UP000236721">
    <property type="component" value="Unassembled WGS sequence"/>
</dbReference>
<evidence type="ECO:0000313" key="2">
    <source>
        <dbReference type="EMBL" id="SEF41756.1"/>
    </source>
</evidence>
<sequence length="130" mass="13650">MKKTLISFMLTTMFALPTYANLIVDMEGVDEKDYIYDLHKCEQAAAQVQKGQTSGGAVSGAVRGAAIGSAGVAIAGGSGTEGAKKGAAVGLAAGALNRNRSARENNDQYKEDQQTVMRNCMTNRGYVVLN</sequence>
<protein>
    <recommendedName>
        <fullName evidence="4">Glycine-zipper containing OmpA-like membrane domain-containing protein</fullName>
    </recommendedName>
</protein>
<keyword evidence="1" id="KW-0732">Signal</keyword>
<name>A0A1H5RTV2_9VIBR</name>
<organism evidence="2 3">
    <name type="scientific">Vibrio hangzhouensis</name>
    <dbReference type="NCBI Taxonomy" id="462991"/>
    <lineage>
        <taxon>Bacteria</taxon>
        <taxon>Pseudomonadati</taxon>
        <taxon>Pseudomonadota</taxon>
        <taxon>Gammaproteobacteria</taxon>
        <taxon>Vibrionales</taxon>
        <taxon>Vibrionaceae</taxon>
        <taxon>Vibrio</taxon>
    </lineage>
</organism>
<evidence type="ECO:0000313" key="3">
    <source>
        <dbReference type="Proteomes" id="UP000236721"/>
    </source>
</evidence>
<accession>A0A1H5RTV2</accession>
<evidence type="ECO:0000256" key="1">
    <source>
        <dbReference type="SAM" id="SignalP"/>
    </source>
</evidence>
<feature type="chain" id="PRO_5009283411" description="Glycine-zipper containing OmpA-like membrane domain-containing protein" evidence="1">
    <location>
        <begin position="21"/>
        <end position="130"/>
    </location>
</feature>
<proteinExistence type="predicted"/>
<gene>
    <name evidence="2" type="ORF">SAMN04488244_101119</name>
</gene>
<evidence type="ECO:0008006" key="4">
    <source>
        <dbReference type="Google" id="ProtNLM"/>
    </source>
</evidence>
<dbReference type="EMBL" id="FNVG01000001">
    <property type="protein sequence ID" value="SEF41756.1"/>
    <property type="molecule type" value="Genomic_DNA"/>
</dbReference>